<dbReference type="AlphaFoldDB" id="A0A1X7SKZ8"/>
<evidence type="ECO:0000256" key="3">
    <source>
        <dbReference type="ARBA" id="ARBA00022989"/>
    </source>
</evidence>
<keyword evidence="2 10" id="KW-0812">Transmembrane</keyword>
<dbReference type="PROSITE" id="PS50259">
    <property type="entry name" value="G_PROTEIN_RECEP_F3_4"/>
    <property type="match status" value="1"/>
</dbReference>
<proteinExistence type="predicted"/>
<feature type="transmembrane region" description="Helical" evidence="10">
    <location>
        <begin position="189"/>
        <end position="206"/>
    </location>
</feature>
<dbReference type="Pfam" id="PF00003">
    <property type="entry name" value="7tm_3"/>
    <property type="match status" value="1"/>
</dbReference>
<dbReference type="GO" id="GO:0038039">
    <property type="term" value="C:G protein-coupled receptor heterodimeric complex"/>
    <property type="evidence" value="ECO:0007669"/>
    <property type="project" value="TreeGrafter"/>
</dbReference>
<evidence type="ECO:0000256" key="2">
    <source>
        <dbReference type="ARBA" id="ARBA00022692"/>
    </source>
</evidence>
<feature type="transmembrane region" description="Helical" evidence="10">
    <location>
        <begin position="55"/>
        <end position="78"/>
    </location>
</feature>
<keyword evidence="7" id="KW-0325">Glycoprotein</keyword>
<evidence type="ECO:0000256" key="10">
    <source>
        <dbReference type="SAM" id="Phobius"/>
    </source>
</evidence>
<evidence type="ECO:0000256" key="1">
    <source>
        <dbReference type="ARBA" id="ARBA00004141"/>
    </source>
</evidence>
<dbReference type="eggNOG" id="KOG1055">
    <property type="taxonomic scope" value="Eukaryota"/>
</dbReference>
<feature type="transmembrane region" description="Helical" evidence="10">
    <location>
        <begin position="148"/>
        <end position="169"/>
    </location>
</feature>
<dbReference type="GO" id="GO:0004965">
    <property type="term" value="F:G protein-coupled GABA receptor activity"/>
    <property type="evidence" value="ECO:0007669"/>
    <property type="project" value="InterPro"/>
</dbReference>
<evidence type="ECO:0000256" key="7">
    <source>
        <dbReference type="ARBA" id="ARBA00023180"/>
    </source>
</evidence>
<dbReference type="InterPro" id="IPR002455">
    <property type="entry name" value="GPCR3_GABA-B"/>
</dbReference>
<organism evidence="12">
    <name type="scientific">Amphimedon queenslandica</name>
    <name type="common">Sponge</name>
    <dbReference type="NCBI Taxonomy" id="400682"/>
    <lineage>
        <taxon>Eukaryota</taxon>
        <taxon>Metazoa</taxon>
        <taxon>Porifera</taxon>
        <taxon>Demospongiae</taxon>
        <taxon>Heteroscleromorpha</taxon>
        <taxon>Haplosclerida</taxon>
        <taxon>Niphatidae</taxon>
        <taxon>Amphimedon</taxon>
    </lineage>
</organism>
<comment type="subcellular location">
    <subcellularLocation>
        <location evidence="1">Membrane</location>
        <topology evidence="1">Multi-pass membrane protein</topology>
    </subcellularLocation>
</comment>
<keyword evidence="4" id="KW-0297">G-protein coupled receptor</keyword>
<dbReference type="PANTHER" id="PTHR10519:SF74">
    <property type="entry name" value="GAMMA-AMINOBUTYRIC ACID TYPE B RECEPTOR SUBUNIT 2"/>
    <property type="match status" value="1"/>
</dbReference>
<dbReference type="PANTHER" id="PTHR10519">
    <property type="entry name" value="GABA-B RECEPTOR"/>
    <property type="match status" value="1"/>
</dbReference>
<feature type="transmembrane region" description="Helical" evidence="10">
    <location>
        <begin position="90"/>
        <end position="109"/>
    </location>
</feature>
<keyword evidence="5 10" id="KW-0472">Membrane</keyword>
<evidence type="ECO:0000256" key="6">
    <source>
        <dbReference type="ARBA" id="ARBA00023170"/>
    </source>
</evidence>
<sequence>MHSFSLRVTKLSNVKINVVLLFGCTVLYSTGPLYTNSFSGFNETLQQSVLCNFRVWVFSIGYMLSFTVIMAKAWRVYYTFNNENKNVKDWMLYLIILILSVIDVFIIFVEAVNPQTRINAKILYDGQIITENSTVVKEYYFECTRNKIIVATSLSYRSFLQLMCIFFVYHTRRVEVSALNEAKQTSVIIYTNSIFMVLSGVIQFTLDHEINSVLIPVLLILQPTLFLAMIFIPLLLLIYIGDRYFAKSENEGHSNNISSNDEENTQMNKKETTAKLQARIKELENEVTEMSMTMRR</sequence>
<evidence type="ECO:0000313" key="12">
    <source>
        <dbReference type="EnsemblMetazoa" id="Aqu2.1.02812_001"/>
    </source>
</evidence>
<evidence type="ECO:0000256" key="8">
    <source>
        <dbReference type="ARBA" id="ARBA00023224"/>
    </source>
</evidence>
<feature type="transmembrane region" description="Helical" evidence="10">
    <location>
        <begin position="212"/>
        <end position="240"/>
    </location>
</feature>
<protein>
    <recommendedName>
        <fullName evidence="11">G-protein coupled receptors family 3 profile domain-containing protein</fullName>
    </recommendedName>
</protein>
<evidence type="ECO:0000259" key="11">
    <source>
        <dbReference type="PROSITE" id="PS50259"/>
    </source>
</evidence>
<dbReference type="GO" id="GO:0007214">
    <property type="term" value="P:gamma-aminobutyric acid signaling pathway"/>
    <property type="evidence" value="ECO:0007669"/>
    <property type="project" value="TreeGrafter"/>
</dbReference>
<feature type="domain" description="G-protein coupled receptors family 3 profile" evidence="11">
    <location>
        <begin position="48"/>
        <end position="240"/>
    </location>
</feature>
<dbReference type="EnsemblMetazoa" id="Aqu2.1.02812_001">
    <property type="protein sequence ID" value="Aqu2.1.02812_001"/>
    <property type="gene ID" value="Aqu2.1.02812"/>
</dbReference>
<evidence type="ECO:0000256" key="9">
    <source>
        <dbReference type="SAM" id="MobiDB-lite"/>
    </source>
</evidence>
<evidence type="ECO:0000256" key="5">
    <source>
        <dbReference type="ARBA" id="ARBA00023136"/>
    </source>
</evidence>
<name>A0A1X7SKZ8_AMPQE</name>
<keyword evidence="8" id="KW-0807">Transducer</keyword>
<accession>A0A1X7SKZ8</accession>
<feature type="transmembrane region" description="Helical" evidence="10">
    <location>
        <begin position="16"/>
        <end position="35"/>
    </location>
</feature>
<dbReference type="InParanoid" id="A0A1X7SKZ8"/>
<evidence type="ECO:0000256" key="4">
    <source>
        <dbReference type="ARBA" id="ARBA00023040"/>
    </source>
</evidence>
<keyword evidence="3 10" id="KW-1133">Transmembrane helix</keyword>
<feature type="region of interest" description="Disordered" evidence="9">
    <location>
        <begin position="251"/>
        <end position="270"/>
    </location>
</feature>
<keyword evidence="6" id="KW-0675">Receptor</keyword>
<dbReference type="InterPro" id="IPR017978">
    <property type="entry name" value="GPCR_3_C"/>
</dbReference>
<reference evidence="12" key="1">
    <citation type="submission" date="2017-05" db="UniProtKB">
        <authorList>
            <consortium name="EnsemblMetazoa"/>
        </authorList>
    </citation>
    <scope>IDENTIFICATION</scope>
</reference>
<dbReference type="OrthoDB" id="17569at2759"/>